<reference evidence="1 2" key="1">
    <citation type="submission" date="2016-10" db="EMBL/GenBank/DDBJ databases">
        <title>Comparative genomics of Bacillus thuringiensis reveals a path to pathogens against multiple invertebrate hosts.</title>
        <authorList>
            <person name="Zheng J."/>
            <person name="Gao Q."/>
            <person name="Liu H."/>
            <person name="Peng D."/>
            <person name="Ruan L."/>
            <person name="Sun M."/>
        </authorList>
    </citation>
    <scope>NUCLEOTIDE SEQUENCE [LARGE SCALE GENOMIC DNA]</scope>
    <source>
        <strain evidence="1">BGSC 4W1</strain>
    </source>
</reference>
<name>A0A9X6JPM0_BACUK</name>
<gene>
    <name evidence="1" type="ORF">BK769_15095</name>
</gene>
<proteinExistence type="predicted"/>
<dbReference type="Proteomes" id="UP000195087">
    <property type="component" value="Unassembled WGS sequence"/>
</dbReference>
<protein>
    <submittedName>
        <fullName evidence="1">Uncharacterized protein</fullName>
    </submittedName>
</protein>
<sequence>MSEECSFKECHSILIHSKANVLIVNENKDMRENILTWIETTSYEEFKRQRENGLGIDVIIPIGLNNNTSKEDYERLQNYIKEGKVIQFSHSEASHIVSMNTDPEVYRQWGECMSKMIDCVKNSGYGLHCEPTYRGNEIVIRIWYTPYNPEDPWPKIKTDMYVPTNAECVHDCLTTSTVFDRELTVVIIRTGSGNGTIIVNTDKGVVQVPLLPKIEEDHLPQIQTALEQHMMKRLVEAGAKLEPYGNRMNIMMKVNRHRASIYIKDFQVKGDHIYFIFMLERRLEYIFSYRGRPEHIHGREKAQFPLEIDFNLSDLELTSRLFCKSPTDKFKLAFEINELCLTAQEIWDVIIEQLYQYKLFVSDEFDEEYSWGFN</sequence>
<dbReference type="EMBL" id="NFEH01000084">
    <property type="protein sequence ID" value="OTZ72931.1"/>
    <property type="molecule type" value="Genomic_DNA"/>
</dbReference>
<comment type="caution">
    <text evidence="1">The sequence shown here is derived from an EMBL/GenBank/DDBJ whole genome shotgun (WGS) entry which is preliminary data.</text>
</comment>
<accession>A0A9X6JPM0</accession>
<evidence type="ECO:0000313" key="1">
    <source>
        <dbReference type="EMBL" id="OTZ72931.1"/>
    </source>
</evidence>
<evidence type="ECO:0000313" key="2">
    <source>
        <dbReference type="Proteomes" id="UP000195087"/>
    </source>
</evidence>
<dbReference type="RefSeq" id="WP_086391932.1">
    <property type="nucleotide sequence ID" value="NZ_NFEH01000084.1"/>
</dbReference>
<organism evidence="1 2">
    <name type="scientific">Bacillus thuringiensis serovar kumamotoensis</name>
    <dbReference type="NCBI Taxonomy" id="132267"/>
    <lineage>
        <taxon>Bacteria</taxon>
        <taxon>Bacillati</taxon>
        <taxon>Bacillota</taxon>
        <taxon>Bacilli</taxon>
        <taxon>Bacillales</taxon>
        <taxon>Bacillaceae</taxon>
        <taxon>Bacillus</taxon>
        <taxon>Bacillus cereus group</taxon>
    </lineage>
</organism>
<dbReference type="AlphaFoldDB" id="A0A9X6JPM0"/>